<protein>
    <submittedName>
        <fullName evidence="6">Uncharacterized protein</fullName>
    </submittedName>
</protein>
<comment type="caution">
    <text evidence="6">The sequence shown here is derived from an EMBL/GenBank/DDBJ whole genome shotgun (WGS) entry which is preliminary data.</text>
</comment>
<keyword evidence="5" id="KW-0460">Magnesium</keyword>
<feature type="non-terminal residue" evidence="6">
    <location>
        <position position="92"/>
    </location>
</feature>
<keyword evidence="4" id="KW-0658">Purine biosynthesis</keyword>
<evidence type="ECO:0000256" key="3">
    <source>
        <dbReference type="ARBA" id="ARBA00022741"/>
    </source>
</evidence>
<accession>X1CS10</accession>
<dbReference type="GO" id="GO:0000166">
    <property type="term" value="F:nucleotide binding"/>
    <property type="evidence" value="ECO:0007669"/>
    <property type="project" value="UniProtKB-KW"/>
</dbReference>
<dbReference type="Gene3D" id="3.40.440.10">
    <property type="entry name" value="Adenylosuccinate Synthetase, subunit A, domain 1"/>
    <property type="match status" value="1"/>
</dbReference>
<proteinExistence type="predicted"/>
<gene>
    <name evidence="6" type="ORF">S01H4_61484</name>
</gene>
<sequence length="92" mass="10391">MIDDTVWMVNDLLQRGVTILCEMTQGFDLDLEHGIDPEFCTSKMINPAMAMAEAGVSPKWLGDVYGVLRPFPVRHDEGTYLYAEAKPLTWDL</sequence>
<dbReference type="GO" id="GO:0046872">
    <property type="term" value="F:metal ion binding"/>
    <property type="evidence" value="ECO:0007669"/>
    <property type="project" value="UniProtKB-KW"/>
</dbReference>
<evidence type="ECO:0000256" key="1">
    <source>
        <dbReference type="ARBA" id="ARBA00022598"/>
    </source>
</evidence>
<dbReference type="InterPro" id="IPR042109">
    <property type="entry name" value="Adenylosuccinate_synth_dom1"/>
</dbReference>
<dbReference type="SUPFAM" id="SSF52540">
    <property type="entry name" value="P-loop containing nucleoside triphosphate hydrolases"/>
    <property type="match status" value="1"/>
</dbReference>
<name>X1CS10_9ZZZZ</name>
<evidence type="ECO:0000256" key="4">
    <source>
        <dbReference type="ARBA" id="ARBA00022755"/>
    </source>
</evidence>
<keyword evidence="1" id="KW-0436">Ligase</keyword>
<evidence type="ECO:0000256" key="2">
    <source>
        <dbReference type="ARBA" id="ARBA00022723"/>
    </source>
</evidence>
<organism evidence="6">
    <name type="scientific">marine sediment metagenome</name>
    <dbReference type="NCBI Taxonomy" id="412755"/>
    <lineage>
        <taxon>unclassified sequences</taxon>
        <taxon>metagenomes</taxon>
        <taxon>ecological metagenomes</taxon>
    </lineage>
</organism>
<dbReference type="InterPro" id="IPR001114">
    <property type="entry name" value="Adenylosuccinate_synthetase"/>
</dbReference>
<dbReference type="GO" id="GO:0006164">
    <property type="term" value="P:purine nucleotide biosynthetic process"/>
    <property type="evidence" value="ECO:0007669"/>
    <property type="project" value="UniProtKB-KW"/>
</dbReference>
<reference evidence="6" key="1">
    <citation type="journal article" date="2014" name="Front. Microbiol.">
        <title>High frequency of phylogenetically diverse reductive dehalogenase-homologous genes in deep subseafloor sedimentary metagenomes.</title>
        <authorList>
            <person name="Kawai M."/>
            <person name="Futagami T."/>
            <person name="Toyoda A."/>
            <person name="Takaki Y."/>
            <person name="Nishi S."/>
            <person name="Hori S."/>
            <person name="Arai W."/>
            <person name="Tsubouchi T."/>
            <person name="Morono Y."/>
            <person name="Uchiyama I."/>
            <person name="Ito T."/>
            <person name="Fujiyama A."/>
            <person name="Inagaki F."/>
            <person name="Takami H."/>
        </authorList>
    </citation>
    <scope>NUCLEOTIDE SEQUENCE</scope>
    <source>
        <strain evidence="6">Expedition CK06-06</strain>
    </source>
</reference>
<evidence type="ECO:0000313" key="6">
    <source>
        <dbReference type="EMBL" id="GAH11236.1"/>
    </source>
</evidence>
<keyword evidence="3" id="KW-0547">Nucleotide-binding</keyword>
<dbReference type="AlphaFoldDB" id="X1CS10"/>
<evidence type="ECO:0000256" key="5">
    <source>
        <dbReference type="ARBA" id="ARBA00022842"/>
    </source>
</evidence>
<keyword evidence="2" id="KW-0479">Metal-binding</keyword>
<dbReference type="GO" id="GO:0004019">
    <property type="term" value="F:adenylosuccinate synthase activity"/>
    <property type="evidence" value="ECO:0007669"/>
    <property type="project" value="InterPro"/>
</dbReference>
<dbReference type="Pfam" id="PF00709">
    <property type="entry name" value="Adenylsucc_synt"/>
    <property type="match status" value="1"/>
</dbReference>
<dbReference type="InterPro" id="IPR027417">
    <property type="entry name" value="P-loop_NTPase"/>
</dbReference>
<dbReference type="EMBL" id="BART01036466">
    <property type="protein sequence ID" value="GAH11236.1"/>
    <property type="molecule type" value="Genomic_DNA"/>
</dbReference>